<evidence type="ECO:0000256" key="1">
    <source>
        <dbReference type="SAM" id="Phobius"/>
    </source>
</evidence>
<dbReference type="Proteomes" id="UP000245369">
    <property type="component" value="Chromosome"/>
</dbReference>
<keyword evidence="3" id="KW-1185">Reference proteome</keyword>
<feature type="transmembrane region" description="Helical" evidence="1">
    <location>
        <begin position="51"/>
        <end position="70"/>
    </location>
</feature>
<dbReference type="EMBL" id="CP029490">
    <property type="protein sequence ID" value="AWN21439.1"/>
    <property type="molecule type" value="Genomic_DNA"/>
</dbReference>
<sequence>MDENFEQFGIVKDIKTVSKMWMFLIRDFVIVAVTITVTFMFATGFFPPTMLVQMLLFIVLVPSLAIYLLLPYNGGKRNYHAVWLTLTLRRHRFTALNPIEKKEENPHAN</sequence>
<proteinExistence type="predicted"/>
<protein>
    <recommendedName>
        <fullName evidence="4">PrgI family protein</fullName>
    </recommendedName>
</protein>
<evidence type="ECO:0000313" key="2">
    <source>
        <dbReference type="EMBL" id="AWN21439.1"/>
    </source>
</evidence>
<reference evidence="2 3" key="1">
    <citation type="submission" date="2018-05" db="EMBL/GenBank/DDBJ databases">
        <title>Complete genome sequences of Streptococcus sobrinus.</title>
        <authorList>
            <person name="Sales M."/>
            <person name="Jensen P.A."/>
        </authorList>
    </citation>
    <scope>NUCLEOTIDE SEQUENCE [LARGE SCALE GENOMIC DNA]</scope>
    <source>
        <strain evidence="2 3">SL1</strain>
    </source>
</reference>
<evidence type="ECO:0008006" key="4">
    <source>
        <dbReference type="Google" id="ProtNLM"/>
    </source>
</evidence>
<evidence type="ECO:0000313" key="3">
    <source>
        <dbReference type="Proteomes" id="UP000245369"/>
    </source>
</evidence>
<keyword evidence="1" id="KW-0812">Transmembrane</keyword>
<keyword evidence="1" id="KW-0472">Membrane</keyword>
<name>A0ABM6W7M4_9STRE</name>
<keyword evidence="1" id="KW-1133">Transmembrane helix</keyword>
<gene>
    <name evidence="2" type="ORF">DK182_08925</name>
</gene>
<dbReference type="GeneID" id="93924627"/>
<accession>A0ABM6W7M4</accession>
<dbReference type="RefSeq" id="WP_002960220.1">
    <property type="nucleotide sequence ID" value="NZ_CP029490.1"/>
</dbReference>
<organism evidence="2 3">
    <name type="scientific">Streptococcus sobrinus</name>
    <dbReference type="NCBI Taxonomy" id="1310"/>
    <lineage>
        <taxon>Bacteria</taxon>
        <taxon>Bacillati</taxon>
        <taxon>Bacillota</taxon>
        <taxon>Bacilli</taxon>
        <taxon>Lactobacillales</taxon>
        <taxon>Streptococcaceae</taxon>
        <taxon>Streptococcus</taxon>
    </lineage>
</organism>
<feature type="transmembrane region" description="Helical" evidence="1">
    <location>
        <begin position="21"/>
        <end position="45"/>
    </location>
</feature>